<feature type="compositionally biased region" description="Basic and acidic residues" evidence="2">
    <location>
        <begin position="1"/>
        <end position="26"/>
    </location>
</feature>
<dbReference type="Proteomes" id="UP000187406">
    <property type="component" value="Unassembled WGS sequence"/>
</dbReference>
<sequence>MESTKRVEQSITEQRNRQDRGQKRDGQQAAQEESSSRGQGKQRKRFSHKQADGGNQGHAKSVGQGTFSPHQMSPPTASGAQQSTHQSSSVSQQPPRCQRCGRSHFGNCKSETRECFQCGQVGHIKMNCPQVHQTSTTPGPAASNR</sequence>
<dbReference type="OrthoDB" id="1751820at2759"/>
<dbReference type="InParanoid" id="A0A1Q3AR50"/>
<dbReference type="SMART" id="SM00343">
    <property type="entry name" value="ZnF_C2HC"/>
    <property type="match status" value="1"/>
</dbReference>
<evidence type="ECO:0000313" key="5">
    <source>
        <dbReference type="Proteomes" id="UP000187406"/>
    </source>
</evidence>
<dbReference type="Gene3D" id="4.10.60.10">
    <property type="entry name" value="Zinc finger, CCHC-type"/>
    <property type="match status" value="1"/>
</dbReference>
<dbReference type="InterPro" id="IPR036875">
    <property type="entry name" value="Znf_CCHC_sf"/>
</dbReference>
<feature type="compositionally biased region" description="Polar residues" evidence="2">
    <location>
        <begin position="29"/>
        <end position="39"/>
    </location>
</feature>
<protein>
    <recommendedName>
        <fullName evidence="3">CCHC-type domain-containing protein</fullName>
    </recommendedName>
</protein>
<accession>A0A1Q3AR50</accession>
<keyword evidence="1" id="KW-0863">Zinc-finger</keyword>
<feature type="region of interest" description="Disordered" evidence="2">
    <location>
        <begin position="1"/>
        <end position="107"/>
    </location>
</feature>
<evidence type="ECO:0000313" key="4">
    <source>
        <dbReference type="EMBL" id="GAV58208.1"/>
    </source>
</evidence>
<name>A0A1Q3AR50_CEPFO</name>
<keyword evidence="5" id="KW-1185">Reference proteome</keyword>
<proteinExistence type="predicted"/>
<dbReference type="SUPFAM" id="SSF57756">
    <property type="entry name" value="Retrovirus zinc finger-like domains"/>
    <property type="match status" value="1"/>
</dbReference>
<gene>
    <name evidence="4" type="ORF">CFOL_v3_01742</name>
</gene>
<comment type="caution">
    <text evidence="4">The sequence shown here is derived from an EMBL/GenBank/DDBJ whole genome shotgun (WGS) entry which is preliminary data.</text>
</comment>
<dbReference type="AlphaFoldDB" id="A0A1Q3AR50"/>
<evidence type="ECO:0000256" key="1">
    <source>
        <dbReference type="PROSITE-ProRule" id="PRU00047"/>
    </source>
</evidence>
<organism evidence="4 5">
    <name type="scientific">Cephalotus follicularis</name>
    <name type="common">Albany pitcher plant</name>
    <dbReference type="NCBI Taxonomy" id="3775"/>
    <lineage>
        <taxon>Eukaryota</taxon>
        <taxon>Viridiplantae</taxon>
        <taxon>Streptophyta</taxon>
        <taxon>Embryophyta</taxon>
        <taxon>Tracheophyta</taxon>
        <taxon>Spermatophyta</taxon>
        <taxon>Magnoliopsida</taxon>
        <taxon>eudicotyledons</taxon>
        <taxon>Gunneridae</taxon>
        <taxon>Pentapetalae</taxon>
        <taxon>rosids</taxon>
        <taxon>fabids</taxon>
        <taxon>Oxalidales</taxon>
        <taxon>Cephalotaceae</taxon>
        <taxon>Cephalotus</taxon>
    </lineage>
</organism>
<dbReference type="Pfam" id="PF00098">
    <property type="entry name" value="zf-CCHC"/>
    <property type="match status" value="1"/>
</dbReference>
<evidence type="ECO:0000256" key="2">
    <source>
        <dbReference type="SAM" id="MobiDB-lite"/>
    </source>
</evidence>
<feature type="compositionally biased region" description="Polar residues" evidence="2">
    <location>
        <begin position="63"/>
        <end position="80"/>
    </location>
</feature>
<dbReference type="PROSITE" id="PS50158">
    <property type="entry name" value="ZF_CCHC"/>
    <property type="match status" value="1"/>
</dbReference>
<dbReference type="EMBL" id="BDDD01000060">
    <property type="protein sequence ID" value="GAV58208.1"/>
    <property type="molecule type" value="Genomic_DNA"/>
</dbReference>
<reference evidence="5" key="1">
    <citation type="submission" date="2016-04" db="EMBL/GenBank/DDBJ databases">
        <title>Cephalotus genome sequencing.</title>
        <authorList>
            <person name="Fukushima K."/>
            <person name="Hasebe M."/>
            <person name="Fang X."/>
        </authorList>
    </citation>
    <scope>NUCLEOTIDE SEQUENCE [LARGE SCALE GENOMIC DNA]</scope>
    <source>
        <strain evidence="5">cv. St1</strain>
    </source>
</reference>
<keyword evidence="1" id="KW-0479">Metal-binding</keyword>
<dbReference type="InterPro" id="IPR001878">
    <property type="entry name" value="Znf_CCHC"/>
</dbReference>
<dbReference type="GO" id="GO:0003676">
    <property type="term" value="F:nucleic acid binding"/>
    <property type="evidence" value="ECO:0007669"/>
    <property type="project" value="InterPro"/>
</dbReference>
<keyword evidence="1" id="KW-0862">Zinc</keyword>
<dbReference type="GO" id="GO:0008270">
    <property type="term" value="F:zinc ion binding"/>
    <property type="evidence" value="ECO:0007669"/>
    <property type="project" value="UniProtKB-KW"/>
</dbReference>
<feature type="compositionally biased region" description="Low complexity" evidence="2">
    <location>
        <begin position="81"/>
        <end position="93"/>
    </location>
</feature>
<feature type="domain" description="CCHC-type" evidence="3">
    <location>
        <begin position="115"/>
        <end position="130"/>
    </location>
</feature>
<evidence type="ECO:0000259" key="3">
    <source>
        <dbReference type="PROSITE" id="PS50158"/>
    </source>
</evidence>